<dbReference type="EMBL" id="LS997626">
    <property type="protein sequence ID" value="SYZ67100.1"/>
    <property type="molecule type" value="Genomic_DNA"/>
</dbReference>
<dbReference type="AlphaFoldDB" id="A0A3P3ZAA0"/>
<accession>A0A3P3ZAA0</accession>
<organism evidence="1 2">
    <name type="scientific">Leishmania braziliensis MHOM/BR/75/M2904</name>
    <dbReference type="NCBI Taxonomy" id="420245"/>
    <lineage>
        <taxon>Eukaryota</taxon>
        <taxon>Discoba</taxon>
        <taxon>Euglenozoa</taxon>
        <taxon>Kinetoplastea</taxon>
        <taxon>Metakinetoplastina</taxon>
        <taxon>Trypanosomatida</taxon>
        <taxon>Trypanosomatidae</taxon>
        <taxon>Leishmaniinae</taxon>
        <taxon>Leishmania</taxon>
        <taxon>Leishmania braziliensis species complex</taxon>
    </lineage>
</organism>
<evidence type="ECO:0000313" key="1">
    <source>
        <dbReference type="EMBL" id="SYZ67100.1"/>
    </source>
</evidence>
<sequence length="110" mass="12841">MYRQYPWTRLCDRGGCEEELAVATNQPIKSRGFNIEAKFQYVEYLEEGMHVDSYFCRPSSTKPPHYLCYKDTSRCANAHPWLELMDWCCQYCLYKTGATADEAVCDAEKL</sequence>
<name>A0A3P3ZAA0_LEIBR</name>
<gene>
    <name evidence="1" type="ORF">LBRM2904_27.1680</name>
</gene>
<reference evidence="1 2" key="1">
    <citation type="submission" date="2018-09" db="EMBL/GenBank/DDBJ databases">
        <authorList>
            <person name="Peiro R."/>
            <person name="Begona"/>
            <person name="Cbmso G."/>
            <person name="Lopez M."/>
            <person name="Gonzalez S."/>
        </authorList>
    </citation>
    <scope>NUCLEOTIDE SEQUENCE [LARGE SCALE GENOMIC DNA]</scope>
</reference>
<evidence type="ECO:0000313" key="2">
    <source>
        <dbReference type="Proteomes" id="UP000319462"/>
    </source>
</evidence>
<protein>
    <submittedName>
        <fullName evidence="1">Hypothetical_protein</fullName>
    </submittedName>
</protein>
<proteinExistence type="predicted"/>
<dbReference type="Proteomes" id="UP000319462">
    <property type="component" value="Chromosome 27"/>
</dbReference>